<reference evidence="7" key="4">
    <citation type="submission" date="2025-09" db="UniProtKB">
        <authorList>
            <consortium name="Ensembl"/>
        </authorList>
    </citation>
    <scope>IDENTIFICATION</scope>
    <source>
        <strain evidence="7">HNI</strain>
    </source>
</reference>
<dbReference type="GO" id="GO:0016020">
    <property type="term" value="C:membrane"/>
    <property type="evidence" value="ECO:0007669"/>
    <property type="project" value="UniProtKB-SubCell"/>
</dbReference>
<feature type="transmembrane region" description="Helical" evidence="5">
    <location>
        <begin position="177"/>
        <end position="197"/>
    </location>
</feature>
<dbReference type="PROSITE" id="PS50261">
    <property type="entry name" value="G_PROTEIN_RECEP_F2_4"/>
    <property type="match status" value="1"/>
</dbReference>
<dbReference type="GO" id="GO:0007166">
    <property type="term" value="P:cell surface receptor signaling pathway"/>
    <property type="evidence" value="ECO:0007669"/>
    <property type="project" value="InterPro"/>
</dbReference>
<dbReference type="InterPro" id="IPR000832">
    <property type="entry name" value="GPCR_2_secretin-like"/>
</dbReference>
<evidence type="ECO:0000256" key="2">
    <source>
        <dbReference type="ARBA" id="ARBA00022692"/>
    </source>
</evidence>
<feature type="transmembrane region" description="Helical" evidence="5">
    <location>
        <begin position="72"/>
        <end position="92"/>
    </location>
</feature>
<dbReference type="Proteomes" id="UP000265180">
    <property type="component" value="Chromosome 3"/>
</dbReference>
<dbReference type="GO" id="GO:0004930">
    <property type="term" value="F:G protein-coupled receptor activity"/>
    <property type="evidence" value="ECO:0007669"/>
    <property type="project" value="InterPro"/>
</dbReference>
<name>A0A3P9L4W0_ORYLA</name>
<sequence>IHVSLSGALFLLNSTFLLTEWGANVELTWVCESVAAIMHYSLLCCFTWMAIEALHLYLLLIKVFNTHYKYYLLKLSVVGWVPGLIVAVSLGVRDFKQLYGAKELAMSDTNQTSTCWITDDSFFYSLNLVYFTLIFIFNSGILMAVGSSICRMNILVKRSAGKSQGDVDRFNASCRSGLTLLGLTCLLGTTWGLAFLGSGYVNYPILYLFCILNSLQGG</sequence>
<keyword evidence="3 5" id="KW-1133">Transmembrane helix</keyword>
<protein>
    <recommendedName>
        <fullName evidence="6">G-protein coupled receptors family 2 profile 2 domain-containing protein</fullName>
    </recommendedName>
</protein>
<comment type="subcellular location">
    <subcellularLocation>
        <location evidence="1">Membrane</location>
        <topology evidence="1">Multi-pass membrane protein</topology>
    </subcellularLocation>
</comment>
<evidence type="ECO:0000313" key="7">
    <source>
        <dbReference type="Ensembl" id="ENSORLP00020015706.1"/>
    </source>
</evidence>
<evidence type="ECO:0000259" key="6">
    <source>
        <dbReference type="PROSITE" id="PS50261"/>
    </source>
</evidence>
<evidence type="ECO:0000256" key="3">
    <source>
        <dbReference type="ARBA" id="ARBA00022989"/>
    </source>
</evidence>
<dbReference type="PANTHER" id="PTHR12011">
    <property type="entry name" value="ADHESION G-PROTEIN COUPLED RECEPTOR"/>
    <property type="match status" value="1"/>
</dbReference>
<accession>A0A3P9L4W0</accession>
<feature type="transmembrane region" description="Helical" evidence="5">
    <location>
        <begin position="128"/>
        <end position="156"/>
    </location>
</feature>
<evidence type="ECO:0000256" key="5">
    <source>
        <dbReference type="SAM" id="Phobius"/>
    </source>
</evidence>
<feature type="domain" description="G-protein coupled receptors family 2 profile 2" evidence="6">
    <location>
        <begin position="1"/>
        <end position="218"/>
    </location>
</feature>
<keyword evidence="2 5" id="KW-0812">Transmembrane</keyword>
<dbReference type="AlphaFoldDB" id="A0A3P9L4W0"/>
<evidence type="ECO:0000256" key="4">
    <source>
        <dbReference type="ARBA" id="ARBA00023136"/>
    </source>
</evidence>
<reference evidence="7 8" key="2">
    <citation type="submission" date="2017-04" db="EMBL/GenBank/DDBJ databases">
        <title>CpG methylation of centromeres and impact of large insertions on vertebrate speciation.</title>
        <authorList>
            <person name="Ichikawa K."/>
            <person name="Yoshimura J."/>
            <person name="Morishita S."/>
        </authorList>
    </citation>
    <scope>NUCLEOTIDE SEQUENCE</scope>
    <source>
        <strain evidence="7 8">HNI</strain>
    </source>
</reference>
<dbReference type="Pfam" id="PF00002">
    <property type="entry name" value="7tm_2"/>
    <property type="match status" value="1"/>
</dbReference>
<keyword evidence="4 5" id="KW-0472">Membrane</keyword>
<dbReference type="InterPro" id="IPR017981">
    <property type="entry name" value="GPCR_2-like_7TM"/>
</dbReference>
<dbReference type="Ensembl" id="ENSORLT00020023800.1">
    <property type="protein sequence ID" value="ENSORLP00020015706.1"/>
    <property type="gene ID" value="ENSORLG00020000450.1"/>
</dbReference>
<proteinExistence type="predicted"/>
<dbReference type="PANTHER" id="PTHR12011:SF454">
    <property type="entry name" value="ADHESION G-PROTEIN COUPLED RECEPTOR G5-LIKE"/>
    <property type="match status" value="1"/>
</dbReference>
<dbReference type="Gene3D" id="1.20.1070.10">
    <property type="entry name" value="Rhodopsin 7-helix transmembrane proteins"/>
    <property type="match status" value="1"/>
</dbReference>
<feature type="transmembrane region" description="Helical" evidence="5">
    <location>
        <begin position="38"/>
        <end position="60"/>
    </location>
</feature>
<organism evidence="7 8">
    <name type="scientific">Oryzias latipes</name>
    <name type="common">Japanese rice fish</name>
    <name type="synonym">Japanese killifish</name>
    <dbReference type="NCBI Taxonomy" id="8090"/>
    <lineage>
        <taxon>Eukaryota</taxon>
        <taxon>Metazoa</taxon>
        <taxon>Chordata</taxon>
        <taxon>Craniata</taxon>
        <taxon>Vertebrata</taxon>
        <taxon>Euteleostomi</taxon>
        <taxon>Actinopterygii</taxon>
        <taxon>Neopterygii</taxon>
        <taxon>Teleostei</taxon>
        <taxon>Neoteleostei</taxon>
        <taxon>Acanthomorphata</taxon>
        <taxon>Ovalentaria</taxon>
        <taxon>Atherinomorphae</taxon>
        <taxon>Beloniformes</taxon>
        <taxon>Adrianichthyidae</taxon>
        <taxon>Oryziinae</taxon>
        <taxon>Oryzias</taxon>
    </lineage>
</organism>
<evidence type="ECO:0000256" key="1">
    <source>
        <dbReference type="ARBA" id="ARBA00004141"/>
    </source>
</evidence>
<reference key="1">
    <citation type="journal article" date="2007" name="Nature">
        <title>The medaka draft genome and insights into vertebrate genome evolution.</title>
        <authorList>
            <person name="Kasahara M."/>
            <person name="Naruse K."/>
            <person name="Sasaki S."/>
            <person name="Nakatani Y."/>
            <person name="Qu W."/>
            <person name="Ahsan B."/>
            <person name="Yamada T."/>
            <person name="Nagayasu Y."/>
            <person name="Doi K."/>
            <person name="Kasai Y."/>
            <person name="Jindo T."/>
            <person name="Kobayashi D."/>
            <person name="Shimada A."/>
            <person name="Toyoda A."/>
            <person name="Kuroki Y."/>
            <person name="Fujiyama A."/>
            <person name="Sasaki T."/>
            <person name="Shimizu A."/>
            <person name="Asakawa S."/>
            <person name="Shimizu N."/>
            <person name="Hashimoto S."/>
            <person name="Yang J."/>
            <person name="Lee Y."/>
            <person name="Matsushima K."/>
            <person name="Sugano S."/>
            <person name="Sakaizumi M."/>
            <person name="Narita T."/>
            <person name="Ohishi K."/>
            <person name="Haga S."/>
            <person name="Ohta F."/>
            <person name="Nomoto H."/>
            <person name="Nogata K."/>
            <person name="Morishita T."/>
            <person name="Endo T."/>
            <person name="Shin-I T."/>
            <person name="Takeda H."/>
            <person name="Morishita S."/>
            <person name="Kohara Y."/>
        </authorList>
    </citation>
    <scope>NUCLEOTIDE SEQUENCE [LARGE SCALE GENOMIC DNA]</scope>
    <source>
        <strain>Hd-rR</strain>
    </source>
</reference>
<reference evidence="7" key="3">
    <citation type="submission" date="2025-08" db="UniProtKB">
        <authorList>
            <consortium name="Ensembl"/>
        </authorList>
    </citation>
    <scope>IDENTIFICATION</scope>
    <source>
        <strain evidence="7">HNI</strain>
    </source>
</reference>
<evidence type="ECO:0000313" key="8">
    <source>
        <dbReference type="Proteomes" id="UP000265180"/>
    </source>
</evidence>